<dbReference type="Proteomes" id="UP000230551">
    <property type="component" value="Unassembled WGS sequence"/>
</dbReference>
<dbReference type="Pfam" id="PF04167">
    <property type="entry name" value="DUF402"/>
    <property type="match status" value="1"/>
</dbReference>
<reference evidence="2 3" key="1">
    <citation type="journal article" date="2017" name="Infect. Genet. Evol.">
        <title>The new phylogeny of the genus Mycobacterium: The old and the news.</title>
        <authorList>
            <person name="Tortoli E."/>
            <person name="Fedrizzi T."/>
            <person name="Meehan C.J."/>
            <person name="Trovato A."/>
            <person name="Grottola A."/>
            <person name="Giacobazzi E."/>
            <person name="Serpini G.F."/>
            <person name="Tagliazucchi S."/>
            <person name="Fabio A."/>
            <person name="Bettua C."/>
            <person name="Bertorelli R."/>
            <person name="Frascaro F."/>
            <person name="De Sanctis V."/>
            <person name="Pecorari M."/>
            <person name="Jousson O."/>
            <person name="Segata N."/>
            <person name="Cirillo D.M."/>
        </authorList>
    </citation>
    <scope>NUCLEOTIDE SEQUENCE [LARGE SCALE GENOMIC DNA]</scope>
    <source>
        <strain evidence="2 3">CIP1034565</strain>
    </source>
</reference>
<feature type="domain" description="DUF402" evidence="1">
    <location>
        <begin position="21"/>
        <end position="154"/>
    </location>
</feature>
<dbReference type="PIRSF" id="PIRSF012622">
    <property type="entry name" value="UCP012622"/>
    <property type="match status" value="1"/>
</dbReference>
<dbReference type="AlphaFoldDB" id="A0A2G5P7E2"/>
<dbReference type="EMBL" id="PDCN02000019">
    <property type="protein sequence ID" value="PIB74186.1"/>
    <property type="molecule type" value="Genomic_DNA"/>
</dbReference>
<evidence type="ECO:0000259" key="1">
    <source>
        <dbReference type="Pfam" id="PF04167"/>
    </source>
</evidence>
<dbReference type="OrthoDB" id="3821551at2"/>
<comment type="caution">
    <text evidence="2">The sequence shown here is derived from an EMBL/GenBank/DDBJ whole genome shotgun (WGS) entry which is preliminary data.</text>
</comment>
<dbReference type="RefSeq" id="WP_090585793.1">
    <property type="nucleotide sequence ID" value="NZ_CP104302.1"/>
</dbReference>
<organism evidence="2 3">
    <name type="scientific">Mycolicibacterium brumae</name>
    <dbReference type="NCBI Taxonomy" id="85968"/>
    <lineage>
        <taxon>Bacteria</taxon>
        <taxon>Bacillati</taxon>
        <taxon>Actinomycetota</taxon>
        <taxon>Actinomycetes</taxon>
        <taxon>Mycobacteriales</taxon>
        <taxon>Mycobacteriaceae</taxon>
        <taxon>Mycolicibacterium</taxon>
    </lineage>
</organism>
<accession>A0A2G5P7E2</accession>
<dbReference type="InterPro" id="IPR014465">
    <property type="entry name" value="UCP012622"/>
</dbReference>
<keyword evidence="3" id="KW-1185">Reference proteome</keyword>
<sequence>MHPPKRETFDVAARTNTDNKGFVREVDAYRRTPWGLYLSRPTPGRAQFNHLQSWLLPSLGLRATVYDWNPGHEKPQDHYLDVVDIWIDDGAAGEVWHTEDHYLDLVVYRGDRTDVIDVDEFLEAHRAGLLTPEVAERAMATTLTAVAGLAAHGHDLGSWLSGNGMPISWR</sequence>
<gene>
    <name evidence="2" type="ORF">CQY22_013860</name>
</gene>
<dbReference type="Gene3D" id="2.40.380.10">
    <property type="entry name" value="FomD-like"/>
    <property type="match status" value="1"/>
</dbReference>
<evidence type="ECO:0000313" key="3">
    <source>
        <dbReference type="Proteomes" id="UP000230551"/>
    </source>
</evidence>
<evidence type="ECO:0000313" key="2">
    <source>
        <dbReference type="EMBL" id="PIB74186.1"/>
    </source>
</evidence>
<protein>
    <submittedName>
        <fullName evidence="2">DUF402 domain-containing protein</fullName>
    </submittedName>
</protein>
<dbReference type="InterPro" id="IPR035930">
    <property type="entry name" value="FomD-like_sf"/>
</dbReference>
<dbReference type="STRING" id="85968.GCA_900073015_00604"/>
<dbReference type="InterPro" id="IPR007295">
    <property type="entry name" value="DUF402"/>
</dbReference>
<dbReference type="SUPFAM" id="SSF159234">
    <property type="entry name" value="FomD-like"/>
    <property type="match status" value="1"/>
</dbReference>
<proteinExistence type="predicted"/>
<name>A0A2G5P7E2_9MYCO</name>